<gene>
    <name evidence="1" type="ORF">Pyn_06901</name>
</gene>
<comment type="caution">
    <text evidence="1">The sequence shown here is derived from an EMBL/GenBank/DDBJ whole genome shotgun (WGS) entry which is preliminary data.</text>
</comment>
<sequence length="85" mass="9502">MDTLIIVAGVGAAIGDFFNKKHTTEQQKLMSASVYKLTTITNELETTTLELNESTKMLQIKMDAIQAPSRPPWPLSLICWGIFFL</sequence>
<name>A0A314Z4S4_PRUYE</name>
<dbReference type="AlphaFoldDB" id="A0A314Z4S4"/>
<protein>
    <submittedName>
        <fullName evidence="1">Uncharacterized protein</fullName>
    </submittedName>
</protein>
<evidence type="ECO:0000313" key="2">
    <source>
        <dbReference type="Proteomes" id="UP000250321"/>
    </source>
</evidence>
<dbReference type="EMBL" id="PJQY01000273">
    <property type="protein sequence ID" value="PQQ14089.1"/>
    <property type="molecule type" value="Genomic_DNA"/>
</dbReference>
<reference evidence="1 2" key="1">
    <citation type="submission" date="2018-02" db="EMBL/GenBank/DDBJ databases">
        <title>Draft genome of wild Prunus yedoensis var. nudiflora.</title>
        <authorList>
            <person name="Baek S."/>
            <person name="Kim J.-H."/>
            <person name="Choi K."/>
            <person name="Kim G.-B."/>
            <person name="Cho A."/>
            <person name="Jang H."/>
            <person name="Shin C.-H."/>
            <person name="Yu H.-J."/>
            <person name="Mun J.-H."/>
        </authorList>
    </citation>
    <scope>NUCLEOTIDE SEQUENCE [LARGE SCALE GENOMIC DNA]</scope>
    <source>
        <strain evidence="2">cv. Jeju island</strain>
        <tissue evidence="1">Leaf</tissue>
    </source>
</reference>
<organism evidence="1 2">
    <name type="scientific">Prunus yedoensis var. nudiflora</name>
    <dbReference type="NCBI Taxonomy" id="2094558"/>
    <lineage>
        <taxon>Eukaryota</taxon>
        <taxon>Viridiplantae</taxon>
        <taxon>Streptophyta</taxon>
        <taxon>Embryophyta</taxon>
        <taxon>Tracheophyta</taxon>
        <taxon>Spermatophyta</taxon>
        <taxon>Magnoliopsida</taxon>
        <taxon>eudicotyledons</taxon>
        <taxon>Gunneridae</taxon>
        <taxon>Pentapetalae</taxon>
        <taxon>rosids</taxon>
        <taxon>fabids</taxon>
        <taxon>Rosales</taxon>
        <taxon>Rosaceae</taxon>
        <taxon>Amygdaloideae</taxon>
        <taxon>Amygdaleae</taxon>
        <taxon>Prunus</taxon>
    </lineage>
</organism>
<accession>A0A314Z4S4</accession>
<dbReference type="Proteomes" id="UP000250321">
    <property type="component" value="Unassembled WGS sequence"/>
</dbReference>
<evidence type="ECO:0000313" key="1">
    <source>
        <dbReference type="EMBL" id="PQQ14089.1"/>
    </source>
</evidence>
<keyword evidence="2" id="KW-1185">Reference proteome</keyword>
<proteinExistence type="predicted"/>